<feature type="domain" description="Phosphatidylinositol transfer protein N-terminal" evidence="2">
    <location>
        <begin position="70"/>
        <end position="322"/>
    </location>
</feature>
<dbReference type="FunFam" id="3.30.530.20:FF:000028">
    <property type="entry name" value="Phosphatidylinositol transfer protein 5"/>
    <property type="match status" value="1"/>
</dbReference>
<dbReference type="SUPFAM" id="SSF55961">
    <property type="entry name" value="Bet v1-like"/>
    <property type="match status" value="1"/>
</dbReference>
<dbReference type="Pfam" id="PF02121">
    <property type="entry name" value="IP_trans"/>
    <property type="match status" value="1"/>
</dbReference>
<dbReference type="GO" id="GO:0035091">
    <property type="term" value="F:phosphatidylinositol binding"/>
    <property type="evidence" value="ECO:0007669"/>
    <property type="project" value="TreeGrafter"/>
</dbReference>
<dbReference type="GO" id="GO:0005737">
    <property type="term" value="C:cytoplasm"/>
    <property type="evidence" value="ECO:0007669"/>
    <property type="project" value="TreeGrafter"/>
</dbReference>
<accession>G7Y358</accession>
<organism evidence="3 4">
    <name type="scientific">Clonorchis sinensis</name>
    <name type="common">Chinese liver fluke</name>
    <dbReference type="NCBI Taxonomy" id="79923"/>
    <lineage>
        <taxon>Eukaryota</taxon>
        <taxon>Metazoa</taxon>
        <taxon>Spiralia</taxon>
        <taxon>Lophotrochozoa</taxon>
        <taxon>Platyhelminthes</taxon>
        <taxon>Trematoda</taxon>
        <taxon>Digenea</taxon>
        <taxon>Opisthorchiida</taxon>
        <taxon>Opisthorchiata</taxon>
        <taxon>Opisthorchiidae</taxon>
        <taxon>Clonorchis</taxon>
    </lineage>
</organism>
<dbReference type="Gene3D" id="3.30.530.20">
    <property type="match status" value="1"/>
</dbReference>
<dbReference type="Proteomes" id="UP000008909">
    <property type="component" value="Unassembled WGS sequence"/>
</dbReference>
<dbReference type="EMBL" id="DF142837">
    <property type="protein sequence ID" value="GAA47395.1"/>
    <property type="molecule type" value="Genomic_DNA"/>
</dbReference>
<protein>
    <submittedName>
        <fullName evidence="3">Phosphatidylinositol transfer protein alpha isoform</fullName>
    </submittedName>
</protein>
<dbReference type="GO" id="GO:0008525">
    <property type="term" value="F:phosphatidylcholine transporter activity"/>
    <property type="evidence" value="ECO:0007669"/>
    <property type="project" value="TreeGrafter"/>
</dbReference>
<dbReference type="GO" id="GO:0031210">
    <property type="term" value="F:phosphatidylcholine binding"/>
    <property type="evidence" value="ECO:0007669"/>
    <property type="project" value="TreeGrafter"/>
</dbReference>
<evidence type="ECO:0000313" key="3">
    <source>
        <dbReference type="EMBL" id="GAA47395.1"/>
    </source>
</evidence>
<dbReference type="InterPro" id="IPR023393">
    <property type="entry name" value="START-like_dom_sf"/>
</dbReference>
<evidence type="ECO:0000259" key="2">
    <source>
        <dbReference type="Pfam" id="PF02121"/>
    </source>
</evidence>
<dbReference type="InterPro" id="IPR055261">
    <property type="entry name" value="PI_transfer_N"/>
</dbReference>
<dbReference type="InterPro" id="IPR001666">
    <property type="entry name" value="PI_transfer"/>
</dbReference>
<sequence length="341" mass="39210">MPPDETARRPKWLEHELTDRKSRLGQPGSIPAQVQPSGGIAVRHRKGATAERFLNDASRRKHEGWDTTSQIILPLTVEEYQIAQLYAVAEASKSETGGGDGVEILKNEPFNTEIFPPNPPLLNGDPHYTTGQYTHKYYYLSQKVPGIVRTFAPTSALILNEEAWNAYPYCRTILTNNFMKESFCIMVESLHSSDITLQNAHQLSQKELLAREIVVIDIGDISPSDKDYNPNEDPTRFRSEKAGRGPLKPKWWLNGYTGPLMCCYKLVRCECKIPLLQGRLEGMIQRQERRLFANFHRQVFCWMDRWYGMTMGDIRLLEEQTKRELEEQRKRGSLRGHKGEE</sequence>
<dbReference type="PANTHER" id="PTHR10658:SF11">
    <property type="entry name" value="VIBRATOR, ISOFORM B"/>
    <property type="match status" value="1"/>
</dbReference>
<proteinExistence type="predicted"/>
<evidence type="ECO:0000313" key="4">
    <source>
        <dbReference type="Proteomes" id="UP000008909"/>
    </source>
</evidence>
<dbReference type="AlphaFoldDB" id="G7Y358"/>
<dbReference type="GO" id="GO:0071944">
    <property type="term" value="C:cell periphery"/>
    <property type="evidence" value="ECO:0007669"/>
    <property type="project" value="UniProtKB-ARBA"/>
</dbReference>
<name>G7Y358_CLOSI</name>
<dbReference type="GO" id="GO:0008526">
    <property type="term" value="F:phosphatidylinositol transfer activity"/>
    <property type="evidence" value="ECO:0007669"/>
    <property type="project" value="TreeGrafter"/>
</dbReference>
<evidence type="ECO:0000256" key="1">
    <source>
        <dbReference type="SAM" id="MobiDB-lite"/>
    </source>
</evidence>
<reference evidence="3" key="1">
    <citation type="journal article" date="2011" name="Genome Biol.">
        <title>The draft genome of the carcinogenic human liver fluke Clonorchis sinensis.</title>
        <authorList>
            <person name="Wang X."/>
            <person name="Chen W."/>
            <person name="Huang Y."/>
            <person name="Sun J."/>
            <person name="Men J."/>
            <person name="Liu H."/>
            <person name="Luo F."/>
            <person name="Guo L."/>
            <person name="Lv X."/>
            <person name="Deng C."/>
            <person name="Zhou C."/>
            <person name="Fan Y."/>
            <person name="Li X."/>
            <person name="Huang L."/>
            <person name="Hu Y."/>
            <person name="Liang C."/>
            <person name="Hu X."/>
            <person name="Xu J."/>
            <person name="Yu X."/>
        </authorList>
    </citation>
    <scope>NUCLEOTIDE SEQUENCE [LARGE SCALE GENOMIC DNA]</scope>
    <source>
        <strain evidence="3">Henan</strain>
    </source>
</reference>
<dbReference type="PANTHER" id="PTHR10658">
    <property type="entry name" value="PHOSPHATIDYLINOSITOL TRANSFER PROTEIN"/>
    <property type="match status" value="1"/>
</dbReference>
<keyword evidence="4" id="KW-1185">Reference proteome</keyword>
<gene>
    <name evidence="3" type="ORF">CLF_100307</name>
</gene>
<feature type="region of interest" description="Disordered" evidence="1">
    <location>
        <begin position="19"/>
        <end position="40"/>
    </location>
</feature>
<dbReference type="PRINTS" id="PR00391">
    <property type="entry name" value="PITRANSFER"/>
</dbReference>
<reference key="2">
    <citation type="submission" date="2011-10" db="EMBL/GenBank/DDBJ databases">
        <title>The genome and transcriptome sequence of Clonorchis sinensis provide insights into the carcinogenic liver fluke.</title>
        <authorList>
            <person name="Wang X."/>
            <person name="Huang Y."/>
            <person name="Chen W."/>
            <person name="Liu H."/>
            <person name="Guo L."/>
            <person name="Chen Y."/>
            <person name="Luo F."/>
            <person name="Zhou W."/>
            <person name="Sun J."/>
            <person name="Mao Q."/>
            <person name="Liang P."/>
            <person name="Zhou C."/>
            <person name="Tian Y."/>
            <person name="Men J."/>
            <person name="Lv X."/>
            <person name="Huang L."/>
            <person name="Zhou J."/>
            <person name="Hu Y."/>
            <person name="Li R."/>
            <person name="Zhang F."/>
            <person name="Lei H."/>
            <person name="Li X."/>
            <person name="Hu X."/>
            <person name="Liang C."/>
            <person name="Xu J."/>
            <person name="Wu Z."/>
            <person name="Yu X."/>
        </authorList>
    </citation>
    <scope>NUCLEOTIDE SEQUENCE</scope>
    <source>
        <strain>Henan</strain>
    </source>
</reference>